<proteinExistence type="predicted"/>
<name>A0A2S7KQI9_9FLAO</name>
<dbReference type="OrthoDB" id="1436858at2"/>
<comment type="caution">
    <text evidence="1">The sequence shown here is derived from an EMBL/GenBank/DDBJ whole genome shotgun (WGS) entry which is preliminary data.</text>
</comment>
<keyword evidence="2" id="KW-1185">Reference proteome</keyword>
<reference evidence="1 2" key="1">
    <citation type="submission" date="2016-11" db="EMBL/GenBank/DDBJ databases">
        <title>Trade-off between light-utilization and light-protection in marine flavobacteria.</title>
        <authorList>
            <person name="Kumagai Y."/>
        </authorList>
    </citation>
    <scope>NUCLEOTIDE SEQUENCE [LARGE SCALE GENOMIC DNA]</scope>
    <source>
        <strain evidence="1 2">NBRC 107741</strain>
    </source>
</reference>
<protein>
    <submittedName>
        <fullName evidence="1">Uncharacterized protein</fullName>
    </submittedName>
</protein>
<sequence>MKKTSLLPLLGLIAILFYQCGPDTDPFLISDGAIGPLTKDLMIRQVDSVFEGDSLVLSAPLGNTLGTQGEVEIYEKGGIKLLLVSPEDPNDPYSMISYVQVFDPRYRTEKGLTISSTFKDIKDNYEIKSIENAINSVVIFLQDSDVYLTIDKQELPEDIRYNYTARIEATQIPDDATFKYFMIGWDHSAE</sequence>
<organism evidence="1 2">
    <name type="scientific">Aureitalea marina</name>
    <dbReference type="NCBI Taxonomy" id="930804"/>
    <lineage>
        <taxon>Bacteria</taxon>
        <taxon>Pseudomonadati</taxon>
        <taxon>Bacteroidota</taxon>
        <taxon>Flavobacteriia</taxon>
        <taxon>Flavobacteriales</taxon>
        <taxon>Flavobacteriaceae</taxon>
        <taxon>Aureitalea</taxon>
    </lineage>
</organism>
<evidence type="ECO:0000313" key="1">
    <source>
        <dbReference type="EMBL" id="PQB04892.1"/>
    </source>
</evidence>
<dbReference type="AlphaFoldDB" id="A0A2S7KQI9"/>
<gene>
    <name evidence="1" type="ORF">BST85_08325</name>
</gene>
<dbReference type="RefSeq" id="WP_104812823.1">
    <property type="nucleotide sequence ID" value="NZ_MQUB01000001.1"/>
</dbReference>
<accession>A0A2S7KQI9</accession>
<dbReference type="Proteomes" id="UP000239800">
    <property type="component" value="Unassembled WGS sequence"/>
</dbReference>
<evidence type="ECO:0000313" key="2">
    <source>
        <dbReference type="Proteomes" id="UP000239800"/>
    </source>
</evidence>
<dbReference type="EMBL" id="MQUB01000001">
    <property type="protein sequence ID" value="PQB04892.1"/>
    <property type="molecule type" value="Genomic_DNA"/>
</dbReference>